<dbReference type="EMBL" id="CM003608">
    <property type="protein sequence ID" value="KYP66326.1"/>
    <property type="molecule type" value="Genomic_DNA"/>
</dbReference>
<evidence type="ECO:0000313" key="1">
    <source>
        <dbReference type="EMBL" id="KYP66326.1"/>
    </source>
</evidence>
<dbReference type="AlphaFoldDB" id="A0A151TH60"/>
<dbReference type="PANTHER" id="PTHR47481">
    <property type="match status" value="1"/>
</dbReference>
<accession>A0A151TH60</accession>
<proteinExistence type="predicted"/>
<keyword evidence="2" id="KW-1185">Reference proteome</keyword>
<reference evidence="1 2" key="1">
    <citation type="journal article" date="2012" name="Nat. Biotechnol.">
        <title>Draft genome sequence of pigeonpea (Cajanus cajan), an orphan legume crop of resource-poor farmers.</title>
        <authorList>
            <person name="Varshney R.K."/>
            <person name="Chen W."/>
            <person name="Li Y."/>
            <person name="Bharti A.K."/>
            <person name="Saxena R.K."/>
            <person name="Schlueter J.A."/>
            <person name="Donoghue M.T."/>
            <person name="Azam S."/>
            <person name="Fan G."/>
            <person name="Whaley A.M."/>
            <person name="Farmer A.D."/>
            <person name="Sheridan J."/>
            <person name="Iwata A."/>
            <person name="Tuteja R."/>
            <person name="Penmetsa R.V."/>
            <person name="Wu W."/>
            <person name="Upadhyaya H.D."/>
            <person name="Yang S.P."/>
            <person name="Shah T."/>
            <person name="Saxena K.B."/>
            <person name="Michael T."/>
            <person name="McCombie W.R."/>
            <person name="Yang B."/>
            <person name="Zhang G."/>
            <person name="Yang H."/>
            <person name="Wang J."/>
            <person name="Spillane C."/>
            <person name="Cook D.R."/>
            <person name="May G.D."/>
            <person name="Xu X."/>
            <person name="Jackson S.A."/>
        </authorList>
    </citation>
    <scope>NUCLEOTIDE SEQUENCE [LARGE SCALE GENOMIC DNA]</scope>
    <source>
        <strain evidence="2">cv. Asha</strain>
    </source>
</reference>
<evidence type="ECO:0008006" key="3">
    <source>
        <dbReference type="Google" id="ProtNLM"/>
    </source>
</evidence>
<protein>
    <recommendedName>
        <fullName evidence="3">Retrovirus-related Pol polyprotein from transposon TNT 1-94</fullName>
    </recommendedName>
</protein>
<organism evidence="1 2">
    <name type="scientific">Cajanus cajan</name>
    <name type="common">Pigeon pea</name>
    <name type="synonym">Cajanus indicus</name>
    <dbReference type="NCBI Taxonomy" id="3821"/>
    <lineage>
        <taxon>Eukaryota</taxon>
        <taxon>Viridiplantae</taxon>
        <taxon>Streptophyta</taxon>
        <taxon>Embryophyta</taxon>
        <taxon>Tracheophyta</taxon>
        <taxon>Spermatophyta</taxon>
        <taxon>Magnoliopsida</taxon>
        <taxon>eudicotyledons</taxon>
        <taxon>Gunneridae</taxon>
        <taxon>Pentapetalae</taxon>
        <taxon>rosids</taxon>
        <taxon>fabids</taxon>
        <taxon>Fabales</taxon>
        <taxon>Fabaceae</taxon>
        <taxon>Papilionoideae</taxon>
        <taxon>50 kb inversion clade</taxon>
        <taxon>NPAAA clade</taxon>
        <taxon>indigoferoid/millettioid clade</taxon>
        <taxon>Phaseoleae</taxon>
        <taxon>Cajanus</taxon>
    </lineage>
</organism>
<gene>
    <name evidence="1" type="ORF">KK1_012615</name>
</gene>
<dbReference type="Proteomes" id="UP000075243">
    <property type="component" value="Chromosome 6"/>
</dbReference>
<name>A0A151TH60_CAJCA</name>
<sequence>MSKDMLTRVIGCKSSFQIWDKIHAYFHSHTNAKARQLRSDLRNTTLDNCTIFDYLLRIQYLVDSLTAIGDSVSSKEHLDIVLEGLPEEYESTVSLISSRFDVLSIKEVETLLLAHESRLGNSRKRTSSPSIFLNPPRALTPLPCNPKYHTLQLYPNIPPCGLVVH</sequence>
<dbReference type="PANTHER" id="PTHR47481:SF22">
    <property type="entry name" value="RETROTRANSPOSON GAG DOMAIN-CONTAINING PROTEIN"/>
    <property type="match status" value="1"/>
</dbReference>
<evidence type="ECO:0000313" key="2">
    <source>
        <dbReference type="Proteomes" id="UP000075243"/>
    </source>
</evidence>
<dbReference type="Gramene" id="C.cajan_12241.t">
    <property type="protein sequence ID" value="C.cajan_12241.t.cds1"/>
    <property type="gene ID" value="C.cajan_12241"/>
</dbReference>
<dbReference type="OMA" id="MVIRNIV"/>
<dbReference type="Pfam" id="PF14223">
    <property type="entry name" value="Retrotran_gag_2"/>
    <property type="match status" value="1"/>
</dbReference>